<dbReference type="EMBL" id="NBNE01006773">
    <property type="protein sequence ID" value="OWZ01541.1"/>
    <property type="molecule type" value="Genomic_DNA"/>
</dbReference>
<proteinExistence type="predicted"/>
<dbReference type="Proteomes" id="UP000198211">
    <property type="component" value="Unassembled WGS sequence"/>
</dbReference>
<gene>
    <name evidence="1" type="ORF">PHMEG_00027044</name>
</gene>
<name>A0A225V7T9_9STRA</name>
<comment type="caution">
    <text evidence="1">The sequence shown here is derived from an EMBL/GenBank/DDBJ whole genome shotgun (WGS) entry which is preliminary data.</text>
</comment>
<keyword evidence="2" id="KW-1185">Reference proteome</keyword>
<organism evidence="1 2">
    <name type="scientific">Phytophthora megakarya</name>
    <dbReference type="NCBI Taxonomy" id="4795"/>
    <lineage>
        <taxon>Eukaryota</taxon>
        <taxon>Sar</taxon>
        <taxon>Stramenopiles</taxon>
        <taxon>Oomycota</taxon>
        <taxon>Peronosporomycetes</taxon>
        <taxon>Peronosporales</taxon>
        <taxon>Peronosporaceae</taxon>
        <taxon>Phytophthora</taxon>
    </lineage>
</organism>
<evidence type="ECO:0000313" key="1">
    <source>
        <dbReference type="EMBL" id="OWZ01541.1"/>
    </source>
</evidence>
<reference evidence="2" key="1">
    <citation type="submission" date="2017-03" db="EMBL/GenBank/DDBJ databases">
        <title>Phytopthora megakarya and P. palmivora, two closely related causual agents of cacao black pod achieved similar genome size and gene model numbers by different mechanisms.</title>
        <authorList>
            <person name="Ali S."/>
            <person name="Shao J."/>
            <person name="Larry D.J."/>
            <person name="Kronmiller B."/>
            <person name="Shen D."/>
            <person name="Strem M.D."/>
            <person name="Melnick R.L."/>
            <person name="Guiltinan M.J."/>
            <person name="Tyler B.M."/>
            <person name="Meinhardt L.W."/>
            <person name="Bailey B.A."/>
        </authorList>
    </citation>
    <scope>NUCLEOTIDE SEQUENCE [LARGE SCALE GENOMIC DNA]</scope>
    <source>
        <strain evidence="2">zdho120</strain>
    </source>
</reference>
<sequence length="90" mass="10251">MAFWITSKFGKFRSHVVARDLESAQGVQREFSRVDEKLLELMDLRVSQRGFIADTTTKICPGVGIAIAANRLFLPRYTQLFRGKEIRSCA</sequence>
<accession>A0A225V7T9</accession>
<protein>
    <submittedName>
        <fullName evidence="1">Uncharacterized protein</fullName>
    </submittedName>
</protein>
<dbReference type="AlphaFoldDB" id="A0A225V7T9"/>
<evidence type="ECO:0000313" key="2">
    <source>
        <dbReference type="Proteomes" id="UP000198211"/>
    </source>
</evidence>